<keyword evidence="2" id="KW-0677">Repeat</keyword>
<proteinExistence type="predicted"/>
<organism evidence="5 6">
    <name type="scientific">Spongiactinospora rosea</name>
    <dbReference type="NCBI Taxonomy" id="2248750"/>
    <lineage>
        <taxon>Bacteria</taxon>
        <taxon>Bacillati</taxon>
        <taxon>Actinomycetota</taxon>
        <taxon>Actinomycetes</taxon>
        <taxon>Streptosporangiales</taxon>
        <taxon>Streptosporangiaceae</taxon>
        <taxon>Spongiactinospora</taxon>
    </lineage>
</organism>
<dbReference type="InterPro" id="IPR036322">
    <property type="entry name" value="WD40_repeat_dom_sf"/>
</dbReference>
<dbReference type="PROSITE" id="PS00678">
    <property type="entry name" value="WD_REPEATS_1"/>
    <property type="match status" value="4"/>
</dbReference>
<feature type="repeat" description="WD" evidence="3">
    <location>
        <begin position="742"/>
        <end position="783"/>
    </location>
</feature>
<dbReference type="Gene3D" id="2.130.10.10">
    <property type="entry name" value="YVTN repeat-like/Quinoprotein amine dehydrogenase"/>
    <property type="match status" value="3"/>
</dbReference>
<dbReference type="PANTHER" id="PTHR22847">
    <property type="entry name" value="WD40 REPEAT PROTEIN"/>
    <property type="match status" value="1"/>
</dbReference>
<feature type="repeat" description="WD" evidence="3">
    <location>
        <begin position="607"/>
        <end position="639"/>
    </location>
</feature>
<dbReference type="InterPro" id="IPR001387">
    <property type="entry name" value="Cro/C1-type_HTH"/>
</dbReference>
<evidence type="ECO:0000313" key="6">
    <source>
        <dbReference type="Proteomes" id="UP000253303"/>
    </source>
</evidence>
<feature type="repeat" description="WD" evidence="3">
    <location>
        <begin position="871"/>
        <end position="902"/>
    </location>
</feature>
<evidence type="ECO:0000313" key="5">
    <source>
        <dbReference type="EMBL" id="RBQ21045.1"/>
    </source>
</evidence>
<feature type="repeat" description="WD" evidence="3">
    <location>
        <begin position="697"/>
        <end position="738"/>
    </location>
</feature>
<keyword evidence="6" id="KW-1185">Reference proteome</keyword>
<protein>
    <recommendedName>
        <fullName evidence="4">HTH cro/C1-type domain-containing protein</fullName>
    </recommendedName>
</protein>
<dbReference type="OrthoDB" id="414967at2"/>
<accession>A0A366M4D3</accession>
<dbReference type="RefSeq" id="WP_113980001.1">
    <property type="nucleotide sequence ID" value="NZ_QMEY01000002.1"/>
</dbReference>
<dbReference type="Pfam" id="PF20703">
    <property type="entry name" value="nSTAND1"/>
    <property type="match status" value="1"/>
</dbReference>
<dbReference type="PROSITE" id="PS50294">
    <property type="entry name" value="WD_REPEATS_REGION"/>
    <property type="match status" value="7"/>
</dbReference>
<dbReference type="InterPro" id="IPR020472">
    <property type="entry name" value="WD40_PAC1"/>
</dbReference>
<dbReference type="Pfam" id="PF00400">
    <property type="entry name" value="WD40"/>
    <property type="match status" value="7"/>
</dbReference>
<dbReference type="SMART" id="SM00320">
    <property type="entry name" value="WD40"/>
    <property type="match status" value="7"/>
</dbReference>
<keyword evidence="1 3" id="KW-0853">WD repeat</keyword>
<dbReference type="PROSITE" id="PS50082">
    <property type="entry name" value="WD_REPEATS_2"/>
    <property type="match status" value="7"/>
</dbReference>
<sequence>MARRERPLDEGDTALLRFARDLRALREGAGKPTYRELSDRAHYSEATLSQAAAGHKLPTLAVTLAYVQACGGAAGEWEERWRAVAAELDGPRPGDQEDSPYVGMAALQPTDVNRFFGRECLVRELQTRLARRRLVLVFGASGAGKSSLLRAGLIPRWEGPVLLFTPCTHPLREYAARLARHTGTPQAPLEDDPDALRRAASDGRELLIVVDQFEEVFTLCDDEKERHRFLEALLTAARAEEGGCRVVLGVRADFFAHCTAFPGLVEALHGGQLTIGPMRPDELRQAITQPAVRAGYTVETALLTELIAQANTRIGVLPLLSHALLETWRRRRGNALTLTGYQATGGIEGALTKTAETVYGGLSASQRRVAKDLLLRLTALGEGTEDTKRRVARAELSGDQDVRLVLDRLADARLITLGVDDVEIAHEALIVSWPRLRDWLAEDREGLRLRHELTAATTAWESLDRDPGSLYRGVRLARAAEWAQAGGGATLAERERAFLDASLAAVRAERDLARRHGNRLRNAVVLLSVLLLLTAGTMTYAISGRQSAARQRDLALSQIVAGKIAGLRTTDPELAAQLSLAAYRLAPSTEARASVLASLPYPYATPLAGHTENVNLVAFSADGRTVITTSHDHTARLWDARDPYRPVALARLGGHTSSVNGAAFHPGGRLAATAGWDRTARLWDISDRRHPVELSRLGTHTGEVNAVTFSPAGDVAATVSSDRTAKLWDVTDPRAPREITTLKGHTDGVVAAAFHPGGRMLATASFDHTVALWDLARGGMRTTLTGHHAPVTWVAFARDGGRLVSTSQDGTASVWAVADGRLLGTLSGHGAFVRSAAFHPRGTTVATAGEDGTARLWDVSRPGRYRPIGVLEGHGDRVTSVAFSPDGRTILTGGDDDVARRWGYPEQWPDRPGVDAAETWLCGNVATPIGAARWHAYFPGVPYRPPCP</sequence>
<dbReference type="InterPro" id="IPR001680">
    <property type="entry name" value="WD40_rpt"/>
</dbReference>
<dbReference type="EMBL" id="QMEY01000002">
    <property type="protein sequence ID" value="RBQ21045.1"/>
    <property type="molecule type" value="Genomic_DNA"/>
</dbReference>
<dbReference type="SUPFAM" id="SSF52540">
    <property type="entry name" value="P-loop containing nucleoside triphosphate hydrolases"/>
    <property type="match status" value="1"/>
</dbReference>
<evidence type="ECO:0000256" key="1">
    <source>
        <dbReference type="ARBA" id="ARBA00022574"/>
    </source>
</evidence>
<comment type="caution">
    <text evidence="5">The sequence shown here is derived from an EMBL/GenBank/DDBJ whole genome shotgun (WGS) entry which is preliminary data.</text>
</comment>
<evidence type="ECO:0000259" key="4">
    <source>
        <dbReference type="SMART" id="SM00530"/>
    </source>
</evidence>
<dbReference type="PRINTS" id="PR00320">
    <property type="entry name" value="GPROTEINBRPT"/>
</dbReference>
<feature type="repeat" description="WD" evidence="3">
    <location>
        <begin position="826"/>
        <end position="860"/>
    </location>
</feature>
<name>A0A366M4D3_9ACTN</name>
<evidence type="ECO:0000256" key="2">
    <source>
        <dbReference type="ARBA" id="ARBA00022737"/>
    </source>
</evidence>
<evidence type="ECO:0000256" key="3">
    <source>
        <dbReference type="PROSITE-ProRule" id="PRU00221"/>
    </source>
</evidence>
<dbReference type="SMART" id="SM00530">
    <property type="entry name" value="HTH_XRE"/>
    <property type="match status" value="1"/>
</dbReference>
<dbReference type="InterPro" id="IPR049052">
    <property type="entry name" value="nSTAND1"/>
</dbReference>
<dbReference type="Gene3D" id="3.40.50.300">
    <property type="entry name" value="P-loop containing nucleotide triphosphate hydrolases"/>
    <property type="match status" value="1"/>
</dbReference>
<feature type="repeat" description="WD" evidence="3">
    <location>
        <begin position="784"/>
        <end position="825"/>
    </location>
</feature>
<dbReference type="PANTHER" id="PTHR22847:SF637">
    <property type="entry name" value="WD REPEAT DOMAIN 5B"/>
    <property type="match status" value="1"/>
</dbReference>
<dbReference type="SUPFAM" id="SSF50978">
    <property type="entry name" value="WD40 repeat-like"/>
    <property type="match status" value="1"/>
</dbReference>
<dbReference type="InterPro" id="IPR015943">
    <property type="entry name" value="WD40/YVTN_repeat-like_dom_sf"/>
</dbReference>
<dbReference type="AlphaFoldDB" id="A0A366M4D3"/>
<feature type="domain" description="HTH cro/C1-type" evidence="4">
    <location>
        <begin position="21"/>
        <end position="77"/>
    </location>
</feature>
<dbReference type="InterPro" id="IPR019775">
    <property type="entry name" value="WD40_repeat_CS"/>
</dbReference>
<dbReference type="CDD" id="cd00267">
    <property type="entry name" value="ABC_ATPase"/>
    <property type="match status" value="1"/>
</dbReference>
<reference evidence="5 6" key="1">
    <citation type="submission" date="2018-06" db="EMBL/GenBank/DDBJ databases">
        <title>Sphaerisporangium craniellae sp. nov., isolated from a marine sponge in the South China Sea.</title>
        <authorList>
            <person name="Li L."/>
        </authorList>
    </citation>
    <scope>NUCLEOTIDE SEQUENCE [LARGE SCALE GENOMIC DNA]</scope>
    <source>
        <strain evidence="5 6">LHW63015</strain>
    </source>
</reference>
<feature type="repeat" description="WD" evidence="3">
    <location>
        <begin position="652"/>
        <end position="693"/>
    </location>
</feature>
<gene>
    <name evidence="5" type="ORF">DP939_08305</name>
</gene>
<dbReference type="Proteomes" id="UP000253303">
    <property type="component" value="Unassembled WGS sequence"/>
</dbReference>
<dbReference type="InterPro" id="IPR027417">
    <property type="entry name" value="P-loop_NTPase"/>
</dbReference>
<dbReference type="CDD" id="cd00200">
    <property type="entry name" value="WD40"/>
    <property type="match status" value="1"/>
</dbReference>